<gene>
    <name evidence="3" type="ORF">BSTOLATCC_MIC34979</name>
</gene>
<feature type="transmembrane region" description="Helical" evidence="1">
    <location>
        <begin position="196"/>
        <end position="217"/>
    </location>
</feature>
<reference evidence="3" key="1">
    <citation type="submission" date="2021-09" db="EMBL/GenBank/DDBJ databases">
        <authorList>
            <consortium name="AG Swart"/>
            <person name="Singh M."/>
            <person name="Singh A."/>
            <person name="Seah K."/>
            <person name="Emmerich C."/>
        </authorList>
    </citation>
    <scope>NUCLEOTIDE SEQUENCE</scope>
    <source>
        <strain evidence="3">ATCC30299</strain>
    </source>
</reference>
<evidence type="ECO:0000313" key="3">
    <source>
        <dbReference type="EMBL" id="CAG9323949.1"/>
    </source>
</evidence>
<feature type="transmembrane region" description="Helical" evidence="1">
    <location>
        <begin position="238"/>
        <end position="256"/>
    </location>
</feature>
<feature type="transmembrane region" description="Helical" evidence="1">
    <location>
        <begin position="320"/>
        <end position="340"/>
    </location>
</feature>
<dbReference type="InterPro" id="IPR057352">
    <property type="entry name" value="TPR_TmcB/C"/>
</dbReference>
<dbReference type="Proteomes" id="UP001162131">
    <property type="component" value="Unassembled WGS sequence"/>
</dbReference>
<organism evidence="3 4">
    <name type="scientific">Blepharisma stoltei</name>
    <dbReference type="NCBI Taxonomy" id="1481888"/>
    <lineage>
        <taxon>Eukaryota</taxon>
        <taxon>Sar</taxon>
        <taxon>Alveolata</taxon>
        <taxon>Ciliophora</taxon>
        <taxon>Postciliodesmatophora</taxon>
        <taxon>Heterotrichea</taxon>
        <taxon>Heterotrichida</taxon>
        <taxon>Blepharismidae</taxon>
        <taxon>Blepharisma</taxon>
    </lineage>
</organism>
<comment type="caution">
    <text evidence="3">The sequence shown here is derived from an EMBL/GenBank/DDBJ whole genome shotgun (WGS) entry which is preliminary data.</text>
</comment>
<keyword evidence="1" id="KW-0812">Transmembrane</keyword>
<feature type="transmembrane region" description="Helical" evidence="1">
    <location>
        <begin position="147"/>
        <end position="168"/>
    </location>
</feature>
<sequence>MLGTKVEMAKDQVLGNVFLKTQSRISLIKSLFEVYRRLFFCKTYREKSFLTQKIKAVIEAIILCLQLVTFLWVPNLSIKNWSGNMLIWEIIGYTRIDIACSSENIIAECLEISISLVFVNFTGIIVFTSLIYYYINIPTVVISLFQKVFYLWKLLFSIPSMTLFAIFLKYNFLAKSHISEYKNNNDFTNFKINSTFQISIILAMVISFFLVLFYTELSGEIRHSVANKTIEAKAHSKIDIHIALFSYFSPILYAIFAENSIIYLQILAIISSIILVRNTLNYTPYFSHFYNTMIIIQFLVIGLISFIFVLGNWLNNSLSIILLALVVVPLLGILAIQFIYKSWRKSVPSILHQLIDINSDYELEKRARDLLCSNNLENKDQIIHIFENFFIEKSLNGSKLQAIWVANYCLYALEDNSLARIKLSKIKKIQDWGLETNYQAYLCEKNTQELYTSEVTNFLEYFTQFEKIKKKDHKLCVNLLEFWKEIISEKPSLNKLVKNLNKIDEYIAFLNNEYIQITGKFPNSRESLALYASYTRNILYDIENSTKIDNKLRYFDRVYQNYIYEAKDFSLFNDINGIFIVSYEEESFGTIIFANKKASEILKTPLNFLVGNNLANLYISHYKEELENEFKVWLQFNSNPNIDLKEGFFLNLPSSFILELVGKSSLTSINHSIVSILTFKPKQAKHEIAILTENFEISSYTENFGKFTKNKGDSLVGIPLQTLFNDLENIDLKASVPYNISGFEIETILVLSYFEFSNSRIPYASLTNDPQEILELKLGKSGPKFYDEIQTYEFDSKAPHQAQTNNLEISEIEESHLSEEKSQVSHISSMRMFSSVVKSSSRSINILHGVFVLSVLVVIVANIAVLFYTFSSVDLVSNIDLPLTIGNMGNYMQATGYLSRAMLVLNQFGGATTESLVLLIFSIFKRLVSRLEDDYLYISSNLTNWNYCSGRSIFVDENTYLWEIDSDFYMRKTNLLNGLFKIIQIVKIYIGK</sequence>
<keyword evidence="1" id="KW-0472">Membrane</keyword>
<dbReference type="EMBL" id="CAJZBQ010000035">
    <property type="protein sequence ID" value="CAG9323949.1"/>
    <property type="molecule type" value="Genomic_DNA"/>
</dbReference>
<evidence type="ECO:0000256" key="1">
    <source>
        <dbReference type="SAM" id="Phobius"/>
    </source>
</evidence>
<protein>
    <recommendedName>
        <fullName evidence="2">TmcB/TmcC TPR repeats domain-containing protein</fullName>
    </recommendedName>
</protein>
<proteinExistence type="predicted"/>
<feature type="transmembrane region" description="Helical" evidence="1">
    <location>
        <begin position="292"/>
        <end position="314"/>
    </location>
</feature>
<dbReference type="Pfam" id="PF25474">
    <property type="entry name" value="TPR_TmcB"/>
    <property type="match status" value="1"/>
</dbReference>
<keyword evidence="1" id="KW-1133">Transmembrane helix</keyword>
<feature type="transmembrane region" description="Helical" evidence="1">
    <location>
        <begin position="262"/>
        <end position="280"/>
    </location>
</feature>
<accession>A0AAU9J6W8</accession>
<feature type="transmembrane region" description="Helical" evidence="1">
    <location>
        <begin position="846"/>
        <end position="870"/>
    </location>
</feature>
<dbReference type="AlphaFoldDB" id="A0AAU9J6W8"/>
<evidence type="ECO:0000313" key="4">
    <source>
        <dbReference type="Proteomes" id="UP001162131"/>
    </source>
</evidence>
<feature type="domain" description="TmcB/TmcC TPR repeats" evidence="2">
    <location>
        <begin position="452"/>
        <end position="548"/>
    </location>
</feature>
<keyword evidence="4" id="KW-1185">Reference proteome</keyword>
<feature type="transmembrane region" description="Helical" evidence="1">
    <location>
        <begin position="897"/>
        <end position="921"/>
    </location>
</feature>
<name>A0AAU9J6W8_9CILI</name>
<feature type="transmembrane region" description="Helical" evidence="1">
    <location>
        <begin position="54"/>
        <end position="73"/>
    </location>
</feature>
<evidence type="ECO:0000259" key="2">
    <source>
        <dbReference type="Pfam" id="PF25474"/>
    </source>
</evidence>
<feature type="transmembrane region" description="Helical" evidence="1">
    <location>
        <begin position="112"/>
        <end position="135"/>
    </location>
</feature>